<dbReference type="GO" id="GO:0004930">
    <property type="term" value="F:G protein-coupled receptor activity"/>
    <property type="evidence" value="ECO:0007669"/>
    <property type="project" value="UniProtKB-KW"/>
</dbReference>
<dbReference type="GO" id="GO:0009881">
    <property type="term" value="F:photoreceptor activity"/>
    <property type="evidence" value="ECO:0007669"/>
    <property type="project" value="UniProtKB-KW"/>
</dbReference>
<comment type="subcellular location">
    <subcellularLocation>
        <location evidence="1">Membrane</location>
        <topology evidence="1">Multi-pass membrane protein</topology>
    </subcellularLocation>
</comment>
<feature type="compositionally biased region" description="Polar residues" evidence="14">
    <location>
        <begin position="284"/>
        <end position="302"/>
    </location>
</feature>
<dbReference type="SUPFAM" id="SSF81321">
    <property type="entry name" value="Family A G protein-coupled receptor-like"/>
    <property type="match status" value="1"/>
</dbReference>
<keyword evidence="12" id="KW-0807">Transducer</keyword>
<comment type="caution">
    <text evidence="17">The sequence shown here is derived from an EMBL/GenBank/DDBJ whole genome shotgun (WGS) entry which is preliminary data.</text>
</comment>
<dbReference type="InterPro" id="IPR000276">
    <property type="entry name" value="GPCR_Rhodpsn"/>
</dbReference>
<keyword evidence="4" id="KW-0716">Sensory transduction</keyword>
<evidence type="ECO:0000256" key="3">
    <source>
        <dbReference type="ARBA" id="ARBA00022543"/>
    </source>
</evidence>
<evidence type="ECO:0000313" key="17">
    <source>
        <dbReference type="EMBL" id="KAI9554587.1"/>
    </source>
</evidence>
<feature type="transmembrane region" description="Helical" evidence="15">
    <location>
        <begin position="135"/>
        <end position="164"/>
    </location>
</feature>
<evidence type="ECO:0000256" key="8">
    <source>
        <dbReference type="ARBA" id="ARBA00022991"/>
    </source>
</evidence>
<dbReference type="InterPro" id="IPR027430">
    <property type="entry name" value="Retinal_BS"/>
</dbReference>
<feature type="transmembrane region" description="Helical" evidence="15">
    <location>
        <begin position="65"/>
        <end position="88"/>
    </location>
</feature>
<keyword evidence="10 15" id="KW-0472">Membrane</keyword>
<dbReference type="PANTHER" id="PTHR24240">
    <property type="entry name" value="OPSIN"/>
    <property type="match status" value="1"/>
</dbReference>
<proteinExistence type="inferred from homology"/>
<evidence type="ECO:0000256" key="9">
    <source>
        <dbReference type="ARBA" id="ARBA00023040"/>
    </source>
</evidence>
<reference evidence="17 18" key="1">
    <citation type="submission" date="2022-05" db="EMBL/GenBank/DDBJ databases">
        <title>A multi-omics perspective on studying reproductive biology in Daphnia sinensis.</title>
        <authorList>
            <person name="Jia J."/>
        </authorList>
    </citation>
    <scope>NUCLEOTIDE SEQUENCE [LARGE SCALE GENOMIC DNA]</scope>
    <source>
        <strain evidence="17 18">WSL</strain>
    </source>
</reference>
<evidence type="ECO:0000256" key="2">
    <source>
        <dbReference type="ARBA" id="ARBA00010663"/>
    </source>
</evidence>
<dbReference type="CDD" id="cd14969">
    <property type="entry name" value="7tmA_Opsins_type2_animals"/>
    <property type="match status" value="1"/>
</dbReference>
<feature type="compositionally biased region" description="Basic and acidic residues" evidence="14">
    <location>
        <begin position="303"/>
        <end position="314"/>
    </location>
</feature>
<feature type="transmembrane region" description="Helical" evidence="15">
    <location>
        <begin position="233"/>
        <end position="260"/>
    </location>
</feature>
<evidence type="ECO:0000256" key="11">
    <source>
        <dbReference type="ARBA" id="ARBA00023170"/>
    </source>
</evidence>
<protein>
    <submittedName>
        <fullName evidence="17">Pteropsin7</fullName>
    </submittedName>
</protein>
<accession>A0AAD5KLV6</accession>
<feature type="transmembrane region" description="Helical" evidence="15">
    <location>
        <begin position="320"/>
        <end position="344"/>
    </location>
</feature>
<dbReference type="Pfam" id="PF00001">
    <property type="entry name" value="7tm_1"/>
    <property type="match status" value="1"/>
</dbReference>
<dbReference type="GO" id="GO:0007602">
    <property type="term" value="P:phototransduction"/>
    <property type="evidence" value="ECO:0007669"/>
    <property type="project" value="UniProtKB-KW"/>
</dbReference>
<dbReference type="Proteomes" id="UP000820818">
    <property type="component" value="Linkage Group LG8"/>
</dbReference>
<evidence type="ECO:0000256" key="12">
    <source>
        <dbReference type="ARBA" id="ARBA00023224"/>
    </source>
</evidence>
<evidence type="ECO:0000256" key="1">
    <source>
        <dbReference type="ARBA" id="ARBA00004141"/>
    </source>
</evidence>
<keyword evidence="11" id="KW-0675">Receptor</keyword>
<keyword evidence="3" id="KW-0600">Photoreceptor protein</keyword>
<keyword evidence="18" id="KW-1185">Reference proteome</keyword>
<comment type="similarity">
    <text evidence="2">Belongs to the G-protein coupled receptor 1 family.</text>
</comment>
<dbReference type="InterPro" id="IPR017452">
    <property type="entry name" value="GPCR_Rhodpsn_7TM"/>
</dbReference>
<dbReference type="AlphaFoldDB" id="A0AAD5KLV6"/>
<evidence type="ECO:0000256" key="7">
    <source>
        <dbReference type="ARBA" id="ARBA00022989"/>
    </source>
</evidence>
<evidence type="ECO:0000256" key="10">
    <source>
        <dbReference type="ARBA" id="ARBA00023136"/>
    </source>
</evidence>
<feature type="transmembrane region" description="Helical" evidence="15">
    <location>
        <begin position="100"/>
        <end position="123"/>
    </location>
</feature>
<keyword evidence="9" id="KW-0297">G-protein coupled receptor</keyword>
<evidence type="ECO:0000256" key="14">
    <source>
        <dbReference type="SAM" id="MobiDB-lite"/>
    </source>
</evidence>
<gene>
    <name evidence="17" type="ORF">GHT06_019860</name>
</gene>
<evidence type="ECO:0000256" key="15">
    <source>
        <dbReference type="SAM" id="Phobius"/>
    </source>
</evidence>
<feature type="transmembrane region" description="Helical" evidence="15">
    <location>
        <begin position="185"/>
        <end position="205"/>
    </location>
</feature>
<keyword evidence="6" id="KW-0681">Retinal protein</keyword>
<feature type="domain" description="G-protein coupled receptors family 1 profile" evidence="16">
    <location>
        <begin position="79"/>
        <end position="395"/>
    </location>
</feature>
<keyword evidence="5 15" id="KW-0812">Transmembrane</keyword>
<dbReference type="InterPro" id="IPR050125">
    <property type="entry name" value="GPCR_opsins"/>
</dbReference>
<dbReference type="GO" id="GO:0016020">
    <property type="term" value="C:membrane"/>
    <property type="evidence" value="ECO:0007669"/>
    <property type="project" value="UniProtKB-SubCell"/>
</dbReference>
<evidence type="ECO:0000313" key="18">
    <source>
        <dbReference type="Proteomes" id="UP000820818"/>
    </source>
</evidence>
<dbReference type="EMBL" id="WJBH02000008">
    <property type="protein sequence ID" value="KAI9554587.1"/>
    <property type="molecule type" value="Genomic_DNA"/>
</dbReference>
<evidence type="ECO:0000256" key="4">
    <source>
        <dbReference type="ARBA" id="ARBA00022606"/>
    </source>
</evidence>
<evidence type="ECO:0000256" key="6">
    <source>
        <dbReference type="ARBA" id="ARBA00022925"/>
    </source>
</evidence>
<organism evidence="17 18">
    <name type="scientific">Daphnia sinensis</name>
    <dbReference type="NCBI Taxonomy" id="1820382"/>
    <lineage>
        <taxon>Eukaryota</taxon>
        <taxon>Metazoa</taxon>
        <taxon>Ecdysozoa</taxon>
        <taxon>Arthropoda</taxon>
        <taxon>Crustacea</taxon>
        <taxon>Branchiopoda</taxon>
        <taxon>Diplostraca</taxon>
        <taxon>Cladocera</taxon>
        <taxon>Anomopoda</taxon>
        <taxon>Daphniidae</taxon>
        <taxon>Daphnia</taxon>
        <taxon>Daphnia similis group</taxon>
    </lineage>
</organism>
<keyword evidence="7 15" id="KW-1133">Transmembrane helix</keyword>
<evidence type="ECO:0000256" key="5">
    <source>
        <dbReference type="ARBA" id="ARBA00022692"/>
    </source>
</evidence>
<evidence type="ECO:0000259" key="16">
    <source>
        <dbReference type="PROSITE" id="PS50262"/>
    </source>
</evidence>
<keyword evidence="8" id="KW-0157">Chromophore</keyword>
<dbReference type="PROSITE" id="PS50262">
    <property type="entry name" value="G_PROTEIN_RECEP_F1_2"/>
    <property type="match status" value="1"/>
</dbReference>
<name>A0AAD5KLV6_9CRUS</name>
<evidence type="ECO:0000256" key="13">
    <source>
        <dbReference type="ARBA" id="ARBA00023305"/>
    </source>
</evidence>
<dbReference type="PRINTS" id="PR00237">
    <property type="entry name" value="GPCRRHODOPSN"/>
</dbReference>
<dbReference type="GO" id="GO:0007601">
    <property type="term" value="P:visual perception"/>
    <property type="evidence" value="ECO:0007669"/>
    <property type="project" value="UniProtKB-KW"/>
</dbReference>
<keyword evidence="13" id="KW-0844">Vision</keyword>
<dbReference type="PROSITE" id="PS00238">
    <property type="entry name" value="OPSIN"/>
    <property type="match status" value="1"/>
</dbReference>
<feature type="region of interest" description="Disordered" evidence="14">
    <location>
        <begin position="282"/>
        <end position="314"/>
    </location>
</feature>
<sequence>MRNTETVPADVFVRLVTAFVAGQHSRQRHLVDPDLMANESSSPAQGDGRMSSDPLLMPVWAYQTAAAYLIVISIVGLVMNILVIIAIVSDRQMTALNWMLLNLACSDGLIAAFGAPVSAFAALQHGWPFSDELCIAYAMIMSSAGIGSITTLTVLALWRCQLVVFCPSKRSGAFASNIGGGHCRAVFLLAIVWAYTLAVTCPPLFGWGRYDREASHISCSVNWESKMDNNRLYIVYMFTFGLFVPLAIIVVSYVSILRVVRKASQFKKSMMTLHSVGHPHEMADQQSTSNQQSAISNQQVTLKKTDQPKKQTSDAAEKRVTVMVACMVGAFMTAWTPYSILALFETFISDVGIPSNSNSSSQANEFHYAGTISPGLATIPSLFAKTSAVFNPLIYGLLNTQFRAAWEKFSVRFLDRRHRRSETTEINSGCKRRKNWRQLFDRATSPTLRPSATVRLSMKQIHFDQSQSIYFVANPRPLIASPPVGRLAQQVEHQRPPSPTRMSLSMDDEMTIVHQQPIQMQLFKNSELQKPVHQQEVIVSD</sequence>
<dbReference type="Gene3D" id="1.20.1070.10">
    <property type="entry name" value="Rhodopsin 7-helix transmembrane proteins"/>
    <property type="match status" value="1"/>
</dbReference>